<dbReference type="EMBL" id="AUZX01001773">
    <property type="protein sequence ID" value="EQD78189.1"/>
    <property type="molecule type" value="Genomic_DNA"/>
</dbReference>
<gene>
    <name evidence="2" type="ORF">B1A_02381</name>
</gene>
<accession>T1D9S0</accession>
<comment type="caution">
    <text evidence="2">The sequence shown here is derived from an EMBL/GenBank/DDBJ whole genome shotgun (WGS) entry which is preliminary data.</text>
</comment>
<feature type="compositionally biased region" description="Basic and acidic residues" evidence="1">
    <location>
        <begin position="23"/>
        <end position="39"/>
    </location>
</feature>
<organism evidence="2">
    <name type="scientific">mine drainage metagenome</name>
    <dbReference type="NCBI Taxonomy" id="410659"/>
    <lineage>
        <taxon>unclassified sequences</taxon>
        <taxon>metagenomes</taxon>
        <taxon>ecological metagenomes</taxon>
    </lineage>
</organism>
<protein>
    <submittedName>
        <fullName evidence="2">Uncharacterized protein</fullName>
    </submittedName>
</protein>
<evidence type="ECO:0000256" key="1">
    <source>
        <dbReference type="SAM" id="MobiDB-lite"/>
    </source>
</evidence>
<name>T1D9S0_9ZZZZ</name>
<reference evidence="2" key="1">
    <citation type="submission" date="2013-08" db="EMBL/GenBank/DDBJ databases">
        <authorList>
            <person name="Mendez C."/>
            <person name="Richter M."/>
            <person name="Ferrer M."/>
            <person name="Sanchez J."/>
        </authorList>
    </citation>
    <scope>NUCLEOTIDE SEQUENCE</scope>
</reference>
<dbReference type="AlphaFoldDB" id="T1D9S0"/>
<feature type="region of interest" description="Disordered" evidence="1">
    <location>
        <begin position="1"/>
        <end position="53"/>
    </location>
</feature>
<reference evidence="2" key="2">
    <citation type="journal article" date="2014" name="ISME J.">
        <title>Microbial stratification in low pH oxic and suboxic macroscopic growths along an acid mine drainage.</title>
        <authorList>
            <person name="Mendez-Garcia C."/>
            <person name="Mesa V."/>
            <person name="Sprenger R.R."/>
            <person name="Richter M."/>
            <person name="Diez M.S."/>
            <person name="Solano J."/>
            <person name="Bargiela R."/>
            <person name="Golyshina O.V."/>
            <person name="Manteca A."/>
            <person name="Ramos J.L."/>
            <person name="Gallego J.R."/>
            <person name="Llorente I."/>
            <person name="Martins Dos Santos V.A."/>
            <person name="Jensen O.N."/>
            <person name="Pelaez A.I."/>
            <person name="Sanchez J."/>
            <person name="Ferrer M."/>
        </authorList>
    </citation>
    <scope>NUCLEOTIDE SEQUENCE</scope>
</reference>
<sequence>MATRKTNPKAPTVLPVTTMPELAESRLPERPSHVKDTDGSGHGGPASALLTPPAVGGAIPMSSPSFDINRYTLLSTEDLAARIGYQPRTIRNTWLGVRLFAGIHYFRLPKARKYVFLWENIVRDVLNGTPPEINIPMANGGVARG</sequence>
<proteinExistence type="predicted"/>
<evidence type="ECO:0000313" key="2">
    <source>
        <dbReference type="EMBL" id="EQD78189.1"/>
    </source>
</evidence>